<dbReference type="Pfam" id="PF01183">
    <property type="entry name" value="Glyco_hydro_25"/>
    <property type="match status" value="1"/>
</dbReference>
<dbReference type="InterPro" id="IPR002053">
    <property type="entry name" value="Glyco_hydro_25"/>
</dbReference>
<sequence>MRKLNKLRWVVAIAAAFFVGTSTGTLVSANAGSATNNQYTNVKHKAVAKHPNSVKAKTGQKHAHKAVTSVRSQGVDWAKYQGFSGVKGYKNDQFAIAQIGGSYGGTFIDQPTYNSQVASALGQGMRAHTYIWYGVGDRKALGKQCLNYYLPRVKTPKGSIVALDYEDGAKATYWNGSRYISTLAEKETNTDTIIYGMQKIKEAGYQPMYYSYKPYTLDHVDYKRIVKKFGTCLWMAAYPDYLVRSTPYWGVFPSMDGVAIWQFTSTYIQGGLDGNIDLTGITHNGYDGMQPKPTPKPVKPANKKHVDVTYALHQKGGGWYPDVKNFGSGSNGYAGAPYLANDLLYLKVNRGSIKYRVHTIEDGWMPWVHKANKNDTVNGVAGIKGHTIDGVQMYYTTPSGETYQQAYYRSQTTQRANYLGTCADNGSVSGYDSWAGMLGEPLDRLQIDIDNQCNFLS</sequence>
<feature type="signal peptide" evidence="4">
    <location>
        <begin position="1"/>
        <end position="24"/>
    </location>
</feature>
<organism evidence="5 6">
    <name type="scientific">Pediococcus acidilactici</name>
    <dbReference type="NCBI Taxonomy" id="1254"/>
    <lineage>
        <taxon>Bacteria</taxon>
        <taxon>Bacillati</taxon>
        <taxon>Bacillota</taxon>
        <taxon>Bacilli</taxon>
        <taxon>Lactobacillales</taxon>
        <taxon>Lactobacillaceae</taxon>
        <taxon>Pediococcus</taxon>
        <taxon>Pediococcus acidilactici group</taxon>
    </lineage>
</organism>
<gene>
    <name evidence="5" type="ORF">R0H03_03920</name>
</gene>
<dbReference type="RefSeq" id="WP_317052029.1">
    <property type="nucleotide sequence ID" value="NZ_CP140878.1"/>
</dbReference>
<dbReference type="PROSITE" id="PS51904">
    <property type="entry name" value="GLYCOSYL_HYDROL_F25_2"/>
    <property type="match status" value="1"/>
</dbReference>
<keyword evidence="3" id="KW-0326">Glycosidase</keyword>
<protein>
    <submittedName>
        <fullName evidence="5">GH25 family lysozyme</fullName>
    </submittedName>
</protein>
<evidence type="ECO:0000256" key="2">
    <source>
        <dbReference type="ARBA" id="ARBA00022801"/>
    </source>
</evidence>
<dbReference type="SMART" id="SM00641">
    <property type="entry name" value="Glyco_25"/>
    <property type="match status" value="1"/>
</dbReference>
<evidence type="ECO:0000256" key="4">
    <source>
        <dbReference type="SAM" id="SignalP"/>
    </source>
</evidence>
<accession>A0AAW8YN94</accession>
<dbReference type="Proteomes" id="UP001280415">
    <property type="component" value="Unassembled WGS sequence"/>
</dbReference>
<comment type="similarity">
    <text evidence="1">Belongs to the glycosyl hydrolase 25 family.</text>
</comment>
<reference evidence="5" key="2">
    <citation type="submission" date="2023-10" db="EMBL/GenBank/DDBJ databases">
        <authorList>
            <person name="Khurajog B."/>
        </authorList>
    </citation>
    <scope>NUCLEOTIDE SEQUENCE</scope>
    <source>
        <strain evidence="5">BF14</strain>
    </source>
</reference>
<proteinExistence type="inferred from homology"/>
<evidence type="ECO:0000256" key="3">
    <source>
        <dbReference type="ARBA" id="ARBA00023295"/>
    </source>
</evidence>
<dbReference type="InterPro" id="IPR018077">
    <property type="entry name" value="Glyco_hydro_fam25_subgr"/>
</dbReference>
<feature type="chain" id="PRO_5043521856" evidence="4">
    <location>
        <begin position="25"/>
        <end position="457"/>
    </location>
</feature>
<keyword evidence="2" id="KW-0378">Hydrolase</keyword>
<dbReference type="InterPro" id="IPR017853">
    <property type="entry name" value="GH"/>
</dbReference>
<name>A0AAW8YN94_PEDAC</name>
<dbReference type="GO" id="GO:0009253">
    <property type="term" value="P:peptidoglycan catabolic process"/>
    <property type="evidence" value="ECO:0007669"/>
    <property type="project" value="InterPro"/>
</dbReference>
<dbReference type="EMBL" id="JAWJAX010000003">
    <property type="protein sequence ID" value="MDV2911012.1"/>
    <property type="molecule type" value="Genomic_DNA"/>
</dbReference>
<dbReference type="AlphaFoldDB" id="A0AAW8YN94"/>
<dbReference type="Gene3D" id="3.20.20.80">
    <property type="entry name" value="Glycosidases"/>
    <property type="match status" value="1"/>
</dbReference>
<evidence type="ECO:0000256" key="1">
    <source>
        <dbReference type="ARBA" id="ARBA00010646"/>
    </source>
</evidence>
<keyword evidence="4" id="KW-0732">Signal</keyword>
<comment type="caution">
    <text evidence="5">The sequence shown here is derived from an EMBL/GenBank/DDBJ whole genome shotgun (WGS) entry which is preliminary data.</text>
</comment>
<reference evidence="5" key="1">
    <citation type="journal article" date="2023" name="PeerJ">
        <title>Selection and evaluation of lactic acid bacteria from chicken feces in Thailand as potential probiotics.</title>
        <authorList>
            <person name="Khurajog B."/>
            <person name="Disastra Y."/>
            <person name="Lawwyne L.D."/>
            <person name="Sirichokchatchawan W."/>
            <person name="Niyomtham W."/>
            <person name="Yindee J."/>
            <person name="Hampson D.J."/>
            <person name="Prapasarakul N."/>
        </authorList>
    </citation>
    <scope>NUCLEOTIDE SEQUENCE</scope>
    <source>
        <strain evidence="5">BF14</strain>
    </source>
</reference>
<dbReference type="GO" id="GO:0003796">
    <property type="term" value="F:lysozyme activity"/>
    <property type="evidence" value="ECO:0007669"/>
    <property type="project" value="InterPro"/>
</dbReference>
<dbReference type="GO" id="GO:0016998">
    <property type="term" value="P:cell wall macromolecule catabolic process"/>
    <property type="evidence" value="ECO:0007669"/>
    <property type="project" value="InterPro"/>
</dbReference>
<evidence type="ECO:0000313" key="6">
    <source>
        <dbReference type="Proteomes" id="UP001280415"/>
    </source>
</evidence>
<evidence type="ECO:0000313" key="5">
    <source>
        <dbReference type="EMBL" id="MDV2911012.1"/>
    </source>
</evidence>
<dbReference type="SUPFAM" id="SSF51445">
    <property type="entry name" value="(Trans)glycosidases"/>
    <property type="match status" value="1"/>
</dbReference>